<proteinExistence type="predicted"/>
<gene>
    <name evidence="4" type="ORF">M3P09_05945</name>
</gene>
<organism evidence="4 5">
    <name type="scientific">Jejuia spongiicola</name>
    <dbReference type="NCBI Taxonomy" id="2942207"/>
    <lineage>
        <taxon>Bacteria</taxon>
        <taxon>Pseudomonadati</taxon>
        <taxon>Bacteroidota</taxon>
        <taxon>Flavobacteriia</taxon>
        <taxon>Flavobacteriales</taxon>
        <taxon>Flavobacteriaceae</taxon>
        <taxon>Jejuia</taxon>
    </lineage>
</organism>
<keyword evidence="1 2" id="KW-0732">Signal</keyword>
<dbReference type="InterPro" id="IPR026444">
    <property type="entry name" value="Secre_tail"/>
</dbReference>
<keyword evidence="5" id="KW-1185">Reference proteome</keyword>
<evidence type="ECO:0000256" key="2">
    <source>
        <dbReference type="SAM" id="SignalP"/>
    </source>
</evidence>
<evidence type="ECO:0000256" key="1">
    <source>
        <dbReference type="ARBA" id="ARBA00022729"/>
    </source>
</evidence>
<feature type="chain" id="PRO_5046860491" evidence="2">
    <location>
        <begin position="20"/>
        <end position="275"/>
    </location>
</feature>
<dbReference type="NCBIfam" id="TIGR04183">
    <property type="entry name" value="Por_Secre_tail"/>
    <property type="match status" value="1"/>
</dbReference>
<evidence type="ECO:0000259" key="3">
    <source>
        <dbReference type="Pfam" id="PF18962"/>
    </source>
</evidence>
<comment type="caution">
    <text evidence="4">The sequence shown here is derived from an EMBL/GenBank/DDBJ whole genome shotgun (WGS) entry which is preliminary data.</text>
</comment>
<protein>
    <submittedName>
        <fullName evidence="4">T9SS type A sorting domain-containing protein</fullName>
    </submittedName>
</protein>
<dbReference type="Proteomes" id="UP001165381">
    <property type="component" value="Unassembled WGS sequence"/>
</dbReference>
<dbReference type="Pfam" id="PF18962">
    <property type="entry name" value="Por_Secre_tail"/>
    <property type="match status" value="1"/>
</dbReference>
<feature type="domain" description="Secretion system C-terminal sorting" evidence="3">
    <location>
        <begin position="206"/>
        <end position="269"/>
    </location>
</feature>
<feature type="signal peptide" evidence="2">
    <location>
        <begin position="1"/>
        <end position="19"/>
    </location>
</feature>
<reference evidence="4" key="1">
    <citation type="submission" date="2022-05" db="EMBL/GenBank/DDBJ databases">
        <authorList>
            <person name="Park J.-S."/>
        </authorList>
    </citation>
    <scope>NUCLEOTIDE SEQUENCE</scope>
    <source>
        <strain evidence="4">2012CJ34-3</strain>
    </source>
</reference>
<dbReference type="RefSeq" id="WP_249972401.1">
    <property type="nucleotide sequence ID" value="NZ_JAMFLZ010000002.1"/>
</dbReference>
<name>A0ABT0QC08_9FLAO</name>
<sequence>MKRNLHFLLILLLSSTAIIKAQTLTYALEWNATENYYEVWATPNFSPNEMVHNTAGSRISIAVSALDAPRTFTHTSPSGITYTAEFFSIHKPGAAPTEEFFSWADNAGGTSIKTPFFTDGVPVLLLTFTLSDGKNDCIRLWDNTSDPEPTEADMAGRQFDNNFTSQAFPTFVGVERYDSNTPSTTFTFSCSTLSNTDITSLNAFRLYPNPAKDKVYIKGDISQLIGVEIYTMTGQLVKRLDENFETLDVSDLESAVYFVNLFSSNGQKTIRLVKE</sequence>
<dbReference type="EMBL" id="JAMFLZ010000002">
    <property type="protein sequence ID" value="MCL6294526.1"/>
    <property type="molecule type" value="Genomic_DNA"/>
</dbReference>
<evidence type="ECO:0000313" key="5">
    <source>
        <dbReference type="Proteomes" id="UP001165381"/>
    </source>
</evidence>
<accession>A0ABT0QC08</accession>
<evidence type="ECO:0000313" key="4">
    <source>
        <dbReference type="EMBL" id="MCL6294526.1"/>
    </source>
</evidence>